<dbReference type="RefSeq" id="WP_015833496.1">
    <property type="nucleotide sequence ID" value="NC_012962.1"/>
</dbReference>
<evidence type="ECO:0000313" key="2">
    <source>
        <dbReference type="Proteomes" id="UP000280955"/>
    </source>
</evidence>
<dbReference type="InterPro" id="IPR008727">
    <property type="entry name" value="PAAR_motif"/>
</dbReference>
<gene>
    <name evidence="1" type="ORF">BDD30_0938</name>
</gene>
<accession>A0ABX9SSX5</accession>
<proteinExistence type="predicted"/>
<sequence>MSKAVILLGDTTDHGGKVITAVDEYTHNGIPIAGKGDLVACLQCKGVFPIIQGADSLKYIPFIFQVAALLAAFTHPSHIVIYAPGDSFTCRRAATRNLLGIKGNLLRLKECKQLVGRN</sequence>
<reference evidence="1 2" key="1">
    <citation type="submission" date="2018-10" db="EMBL/GenBank/DDBJ databases">
        <title>Genomic Encyclopedia of Archaeal and Bacterial Type Strains, Phase II (KMG-II): from individual species to whole genera.</title>
        <authorList>
            <person name="Goeker M."/>
        </authorList>
    </citation>
    <scope>NUCLEOTIDE SEQUENCE [LARGE SCALE GENOMIC DNA]</scope>
    <source>
        <strain evidence="1 2">DSM 15149</strain>
    </source>
</reference>
<keyword evidence="2" id="KW-1185">Reference proteome</keyword>
<dbReference type="Proteomes" id="UP000280955">
    <property type="component" value="Unassembled WGS sequence"/>
</dbReference>
<name>A0ABX9SSX5_9GAMM</name>
<protein>
    <submittedName>
        <fullName evidence="1">PAAR motif-containing protein</fullName>
    </submittedName>
</protein>
<organism evidence="1 2">
    <name type="scientific">Photorhabdus asymbiotica</name>
    <dbReference type="NCBI Taxonomy" id="291112"/>
    <lineage>
        <taxon>Bacteria</taxon>
        <taxon>Pseudomonadati</taxon>
        <taxon>Pseudomonadota</taxon>
        <taxon>Gammaproteobacteria</taxon>
        <taxon>Enterobacterales</taxon>
        <taxon>Morganellaceae</taxon>
        <taxon>Photorhabdus</taxon>
    </lineage>
</organism>
<dbReference type="Pfam" id="PF05488">
    <property type="entry name" value="PAAR_motif"/>
    <property type="match status" value="1"/>
</dbReference>
<dbReference type="CDD" id="cd14744">
    <property type="entry name" value="PAAR_CT_2"/>
    <property type="match status" value="1"/>
</dbReference>
<dbReference type="EMBL" id="RBLJ01000001">
    <property type="protein sequence ID" value="RKS66612.1"/>
    <property type="molecule type" value="Genomic_DNA"/>
</dbReference>
<evidence type="ECO:0000313" key="1">
    <source>
        <dbReference type="EMBL" id="RKS66612.1"/>
    </source>
</evidence>
<comment type="caution">
    <text evidence="1">The sequence shown here is derived from an EMBL/GenBank/DDBJ whole genome shotgun (WGS) entry which is preliminary data.</text>
</comment>